<reference evidence="1 2" key="1">
    <citation type="journal article" date="2014" name="Genome Announc.">
        <title>Draft Genome Sequences of Marinobacter similis A3d10T and Marinobacter salarius R9SW1T.</title>
        <authorList>
            <person name="Ivanova E.P."/>
            <person name="Ng H.J."/>
            <person name="Webb H.K."/>
            <person name="Feng G."/>
            <person name="Oshima K."/>
            <person name="Hattori M."/>
            <person name="Ohkuma M."/>
            <person name="Sergeev A.F."/>
            <person name="Mikhailov V.V."/>
            <person name="Crawford R.J."/>
            <person name="Sawabe T."/>
        </authorList>
    </citation>
    <scope>NUCLEOTIDE SEQUENCE [LARGE SCALE GENOMIC DNA]</scope>
    <source>
        <strain evidence="1 2">A3d10</strain>
    </source>
</reference>
<keyword evidence="2" id="KW-1185">Reference proteome</keyword>
<gene>
    <name evidence="1" type="ORF">AU14_16235</name>
</gene>
<dbReference type="KEGG" id="msx:AU14_16235"/>
<dbReference type="HOGENOM" id="CLU_1249400_0_0_6"/>
<organism evidence="1 2">
    <name type="scientific">Marinobacter similis</name>
    <dbReference type="NCBI Taxonomy" id="1420916"/>
    <lineage>
        <taxon>Bacteria</taxon>
        <taxon>Pseudomonadati</taxon>
        <taxon>Pseudomonadota</taxon>
        <taxon>Gammaproteobacteria</taxon>
        <taxon>Pseudomonadales</taxon>
        <taxon>Marinobacteraceae</taxon>
        <taxon>Marinobacter</taxon>
    </lineage>
</organism>
<dbReference type="STRING" id="1420916.AU14_16235"/>
<proteinExistence type="predicted"/>
<evidence type="ECO:0000313" key="2">
    <source>
        <dbReference type="Proteomes" id="UP000061489"/>
    </source>
</evidence>
<name>W5YSX6_9GAMM</name>
<dbReference type="EMBL" id="CP007151">
    <property type="protein sequence ID" value="AHI29563.1"/>
    <property type="molecule type" value="Genomic_DNA"/>
</dbReference>
<evidence type="ECO:0000313" key="1">
    <source>
        <dbReference type="EMBL" id="AHI29563.1"/>
    </source>
</evidence>
<dbReference type="Proteomes" id="UP000061489">
    <property type="component" value="Chromosome"/>
</dbReference>
<sequence length="217" mass="22949">MNCSDFKNDVDALAAGEVSETTERSLRDHAASCNDCAMALATAQYIAEQLADDRAPEPDSDFESRILNQATGRTKKSGHSPVWGGAIAAALAVGVFIGSQFSATPVDVGAEVADSTQPATSEIASPQQQTVRVAFTSAQAVENVTLTLELPPNMELTPFPGRHKVSWKVNLKPGDNLLALPVNVLFPGEGTLVAHLGDGEKRKTFKTDIGKLMEPSS</sequence>
<accession>W5YSX6</accession>
<dbReference type="AlphaFoldDB" id="W5YSX6"/>
<protein>
    <submittedName>
        <fullName evidence="1">Anti-sigma factor</fullName>
    </submittedName>
</protein>